<dbReference type="InterPro" id="IPR023214">
    <property type="entry name" value="HAD_sf"/>
</dbReference>
<dbReference type="GO" id="GO:0006281">
    <property type="term" value="P:DNA repair"/>
    <property type="evidence" value="ECO:0007669"/>
    <property type="project" value="TreeGrafter"/>
</dbReference>
<evidence type="ECO:0000256" key="11">
    <source>
        <dbReference type="HAMAP-Rule" id="MF_00495"/>
    </source>
</evidence>
<gene>
    <name evidence="12" type="ORF">SAMN05421880_1249</name>
</gene>
<dbReference type="GO" id="GO:0005975">
    <property type="term" value="P:carbohydrate metabolic process"/>
    <property type="evidence" value="ECO:0007669"/>
    <property type="project" value="InterPro"/>
</dbReference>
<dbReference type="AlphaFoldDB" id="A0A1I4SEJ1"/>
<dbReference type="SFLD" id="SFLDS00003">
    <property type="entry name" value="Haloacid_Dehalogenase"/>
    <property type="match status" value="1"/>
</dbReference>
<sequence length="242" mass="26804">MDQDNLQRAVNYTNKIAFPIPIKVVVIDLDGTLLDTAADLAHAANKMLLELGKPELPLATIQSFIGKGIQKLVKRSLTNSLDTEPDAELFAKALPIYERNYREHLYTYTRPYPGVVEGLNALKQNGFQLACITNKAEAFTLPLLRATNLLAYFELVLSGDSLPKKKPDPLPLLHACKYFHIVPHELLLIGDSLNDAIAARAAGCNIFCVPYGYNEGRDVRELDCDAIVPTLFEASKLIKKVI</sequence>
<dbReference type="SUPFAM" id="SSF56784">
    <property type="entry name" value="HAD-like"/>
    <property type="match status" value="1"/>
</dbReference>
<keyword evidence="13" id="KW-1185">Reference proteome</keyword>
<dbReference type="EMBL" id="FOUF01000024">
    <property type="protein sequence ID" value="SFM62875.1"/>
    <property type="molecule type" value="Genomic_DNA"/>
</dbReference>
<organism evidence="12 13">
    <name type="scientific">Nitrosomonas nitrosa</name>
    <dbReference type="NCBI Taxonomy" id="52442"/>
    <lineage>
        <taxon>Bacteria</taxon>
        <taxon>Pseudomonadati</taxon>
        <taxon>Pseudomonadota</taxon>
        <taxon>Betaproteobacteria</taxon>
        <taxon>Nitrosomonadales</taxon>
        <taxon>Nitrosomonadaceae</taxon>
        <taxon>Nitrosomonas</taxon>
    </lineage>
</organism>
<dbReference type="NCBIfam" id="NF009695">
    <property type="entry name" value="PRK13222.1-2"/>
    <property type="match status" value="1"/>
</dbReference>
<dbReference type="GO" id="GO:0005829">
    <property type="term" value="C:cytosol"/>
    <property type="evidence" value="ECO:0007669"/>
    <property type="project" value="TreeGrafter"/>
</dbReference>
<dbReference type="GO" id="GO:0046295">
    <property type="term" value="P:glycolate biosynthetic process"/>
    <property type="evidence" value="ECO:0007669"/>
    <property type="project" value="UniProtKB-UniRule"/>
</dbReference>
<evidence type="ECO:0000256" key="9">
    <source>
        <dbReference type="ARBA" id="ARBA00023277"/>
    </source>
</evidence>
<dbReference type="CDD" id="cd16417">
    <property type="entry name" value="HAD_PGPase"/>
    <property type="match status" value="1"/>
</dbReference>
<dbReference type="Gene3D" id="3.40.50.1000">
    <property type="entry name" value="HAD superfamily/HAD-like"/>
    <property type="match status" value="1"/>
</dbReference>
<evidence type="ECO:0000256" key="2">
    <source>
        <dbReference type="ARBA" id="ARBA00001946"/>
    </source>
</evidence>
<dbReference type="Gene3D" id="1.10.150.240">
    <property type="entry name" value="Putative phosphatase, domain 2"/>
    <property type="match status" value="1"/>
</dbReference>
<dbReference type="NCBIfam" id="TIGR01449">
    <property type="entry name" value="PGP_bact"/>
    <property type="match status" value="1"/>
</dbReference>
<feature type="binding site" evidence="11">
    <location>
        <position position="30"/>
    </location>
    <ligand>
        <name>Mg(2+)</name>
        <dbReference type="ChEBI" id="CHEBI:18420"/>
    </ligand>
</feature>
<evidence type="ECO:0000256" key="1">
    <source>
        <dbReference type="ARBA" id="ARBA00000830"/>
    </source>
</evidence>
<dbReference type="RefSeq" id="WP_090670714.1">
    <property type="nucleotide sequence ID" value="NZ_FOUF01000024.1"/>
</dbReference>
<comment type="catalytic activity">
    <reaction evidence="1 11">
        <text>2-phosphoglycolate + H2O = glycolate + phosphate</text>
        <dbReference type="Rhea" id="RHEA:14369"/>
        <dbReference type="ChEBI" id="CHEBI:15377"/>
        <dbReference type="ChEBI" id="CHEBI:29805"/>
        <dbReference type="ChEBI" id="CHEBI:43474"/>
        <dbReference type="ChEBI" id="CHEBI:58033"/>
        <dbReference type="EC" id="3.1.3.18"/>
    </reaction>
</comment>
<dbReference type="PRINTS" id="PR00413">
    <property type="entry name" value="HADHALOGNASE"/>
</dbReference>
<dbReference type="InterPro" id="IPR037512">
    <property type="entry name" value="PGPase_prok"/>
</dbReference>
<dbReference type="PANTHER" id="PTHR43434:SF1">
    <property type="entry name" value="PHOSPHOGLYCOLATE PHOSPHATASE"/>
    <property type="match status" value="1"/>
</dbReference>
<comment type="cofactor">
    <cofactor evidence="2 11">
        <name>Mg(2+)</name>
        <dbReference type="ChEBI" id="CHEBI:18420"/>
    </cofactor>
</comment>
<evidence type="ECO:0000256" key="5">
    <source>
        <dbReference type="ARBA" id="ARBA00013078"/>
    </source>
</evidence>
<dbReference type="EC" id="3.1.3.18" evidence="5 11"/>
<evidence type="ECO:0000313" key="12">
    <source>
        <dbReference type="EMBL" id="SFM62875.1"/>
    </source>
</evidence>
<dbReference type="InterPro" id="IPR050155">
    <property type="entry name" value="HAD-like_hydrolase_sf"/>
</dbReference>
<comment type="pathway">
    <text evidence="3 11">Organic acid metabolism; glycolate biosynthesis; glycolate from 2-phosphoglycolate: step 1/1.</text>
</comment>
<dbReference type="SFLD" id="SFLDG01129">
    <property type="entry name" value="C1.5:_HAD__Beta-PGM__Phosphata"/>
    <property type="match status" value="1"/>
</dbReference>
<comment type="function">
    <text evidence="10 11">Specifically catalyzes the dephosphorylation of 2-phosphoglycolate. Is involved in the dissimilation of the intracellular 2-phosphoglycolate formed during the DNA repair of 3'-phosphoglycolate ends, a major class of DNA lesions induced by oxidative stress.</text>
</comment>
<keyword evidence="7 11" id="KW-0378">Hydrolase</keyword>
<dbReference type="SFLD" id="SFLDG01135">
    <property type="entry name" value="C1.5.6:_HAD__Beta-PGM__Phospha"/>
    <property type="match status" value="1"/>
</dbReference>
<feature type="binding site" evidence="11">
    <location>
        <position position="28"/>
    </location>
    <ligand>
        <name>Mg(2+)</name>
        <dbReference type="ChEBI" id="CHEBI:18420"/>
    </ligand>
</feature>
<evidence type="ECO:0000256" key="6">
    <source>
        <dbReference type="ARBA" id="ARBA00022723"/>
    </source>
</evidence>
<proteinExistence type="inferred from homology"/>
<dbReference type="Proteomes" id="UP000199561">
    <property type="component" value="Unassembled WGS sequence"/>
</dbReference>
<evidence type="ECO:0000256" key="10">
    <source>
        <dbReference type="ARBA" id="ARBA00059247"/>
    </source>
</evidence>
<comment type="similarity">
    <text evidence="4 11">Belongs to the HAD-like hydrolase superfamily. CbbY/CbbZ/Gph/YieH family.</text>
</comment>
<name>A0A1I4SEJ1_9PROT</name>
<accession>A0A1I4SEJ1</accession>
<dbReference type="FunFam" id="3.40.50.1000:FF:000022">
    <property type="entry name" value="Phosphoglycolate phosphatase"/>
    <property type="match status" value="1"/>
</dbReference>
<dbReference type="InterPro" id="IPR036412">
    <property type="entry name" value="HAD-like_sf"/>
</dbReference>
<dbReference type="STRING" id="52442.SAMN05421880_1249"/>
<evidence type="ECO:0000313" key="13">
    <source>
        <dbReference type="Proteomes" id="UP000199561"/>
    </source>
</evidence>
<dbReference type="HAMAP" id="MF_00495">
    <property type="entry name" value="GPH_hydrolase_bact"/>
    <property type="match status" value="1"/>
</dbReference>
<evidence type="ECO:0000256" key="7">
    <source>
        <dbReference type="ARBA" id="ARBA00022801"/>
    </source>
</evidence>
<keyword evidence="6 11" id="KW-0479">Metal-binding</keyword>
<dbReference type="NCBIfam" id="TIGR01549">
    <property type="entry name" value="HAD-SF-IA-v1"/>
    <property type="match status" value="1"/>
</dbReference>
<dbReference type="InterPro" id="IPR023198">
    <property type="entry name" value="PGP-like_dom2"/>
</dbReference>
<dbReference type="NCBIfam" id="TIGR01509">
    <property type="entry name" value="HAD-SF-IA-v3"/>
    <property type="match status" value="1"/>
</dbReference>
<dbReference type="GO" id="GO:0008967">
    <property type="term" value="F:phosphoglycolate phosphatase activity"/>
    <property type="evidence" value="ECO:0007669"/>
    <property type="project" value="UniProtKB-UniRule"/>
</dbReference>
<protein>
    <recommendedName>
        <fullName evidence="5 11">Phosphoglycolate phosphatase</fullName>
        <shortName evidence="11">PGP</shortName>
        <shortName evidence="11">PGPase</shortName>
        <ecNumber evidence="5 11">3.1.3.18</ecNumber>
    </recommendedName>
</protein>
<feature type="binding site" evidence="11">
    <location>
        <position position="191"/>
    </location>
    <ligand>
        <name>Mg(2+)</name>
        <dbReference type="ChEBI" id="CHEBI:18420"/>
    </ligand>
</feature>
<keyword evidence="8 11" id="KW-0460">Magnesium</keyword>
<dbReference type="Pfam" id="PF13419">
    <property type="entry name" value="HAD_2"/>
    <property type="match status" value="1"/>
</dbReference>
<evidence type="ECO:0000256" key="8">
    <source>
        <dbReference type="ARBA" id="ARBA00022842"/>
    </source>
</evidence>
<dbReference type="InterPro" id="IPR006439">
    <property type="entry name" value="HAD-SF_hydro_IA"/>
</dbReference>
<evidence type="ECO:0000256" key="4">
    <source>
        <dbReference type="ARBA" id="ARBA00006171"/>
    </source>
</evidence>
<reference evidence="12 13" key="1">
    <citation type="submission" date="2016-10" db="EMBL/GenBank/DDBJ databases">
        <authorList>
            <person name="de Groot N.N."/>
        </authorList>
    </citation>
    <scope>NUCLEOTIDE SEQUENCE [LARGE SCALE GENOMIC DNA]</scope>
    <source>
        <strain evidence="12 13">Nm146</strain>
    </source>
</reference>
<feature type="active site" description="Nucleophile" evidence="11">
    <location>
        <position position="28"/>
    </location>
</feature>
<evidence type="ECO:0000256" key="3">
    <source>
        <dbReference type="ARBA" id="ARBA00004818"/>
    </source>
</evidence>
<dbReference type="PANTHER" id="PTHR43434">
    <property type="entry name" value="PHOSPHOGLYCOLATE PHOSPHATASE"/>
    <property type="match status" value="1"/>
</dbReference>
<keyword evidence="9 11" id="KW-0119">Carbohydrate metabolism</keyword>
<dbReference type="InterPro" id="IPR041492">
    <property type="entry name" value="HAD_2"/>
</dbReference>
<dbReference type="GO" id="GO:0046872">
    <property type="term" value="F:metal ion binding"/>
    <property type="evidence" value="ECO:0007669"/>
    <property type="project" value="UniProtKB-KW"/>
</dbReference>
<dbReference type="UniPathway" id="UPA00865">
    <property type="reaction ID" value="UER00834"/>
</dbReference>